<sequence length="110" mass="12493">MTQCMKPGCAQPRVVSQIDGEQRRQVLAAYCHQHLNTSFSEACDIVNEHVKRQKLQLDGIHKVLCTAPDTNGPSGMCAAYSLKGVDTYYCVSIDVSLRWKLDWLFMIWED</sequence>
<dbReference type="AlphaFoldDB" id="A0A4Z1E4R7"/>
<comment type="caution">
    <text evidence="1">The sequence shown here is derived from an EMBL/GenBank/DDBJ whole genome shotgun (WGS) entry which is preliminary data.</text>
</comment>
<evidence type="ECO:0000313" key="1">
    <source>
        <dbReference type="EMBL" id="TGO07014.1"/>
    </source>
</evidence>
<keyword evidence="2" id="KW-1185">Reference proteome</keyword>
<protein>
    <submittedName>
        <fullName evidence="1">Uncharacterized protein</fullName>
    </submittedName>
</protein>
<dbReference type="Proteomes" id="UP000297777">
    <property type="component" value="Unassembled WGS sequence"/>
</dbReference>
<proteinExistence type="predicted"/>
<evidence type="ECO:0000313" key="2">
    <source>
        <dbReference type="Proteomes" id="UP000297777"/>
    </source>
</evidence>
<organism evidence="1 2">
    <name type="scientific">Botrytis tulipae</name>
    <dbReference type="NCBI Taxonomy" id="87230"/>
    <lineage>
        <taxon>Eukaryota</taxon>
        <taxon>Fungi</taxon>
        <taxon>Dikarya</taxon>
        <taxon>Ascomycota</taxon>
        <taxon>Pezizomycotina</taxon>
        <taxon>Leotiomycetes</taxon>
        <taxon>Helotiales</taxon>
        <taxon>Sclerotiniaceae</taxon>
        <taxon>Botrytis</taxon>
    </lineage>
</organism>
<dbReference type="EMBL" id="PQXH01000346">
    <property type="protein sequence ID" value="TGO07014.1"/>
    <property type="molecule type" value="Genomic_DNA"/>
</dbReference>
<accession>A0A4Z1E4R7</accession>
<reference evidence="1 2" key="1">
    <citation type="submission" date="2017-12" db="EMBL/GenBank/DDBJ databases">
        <title>Comparative genomics of Botrytis spp.</title>
        <authorList>
            <person name="Valero-Jimenez C.A."/>
            <person name="Tapia P."/>
            <person name="Veloso J."/>
            <person name="Silva-Moreno E."/>
            <person name="Staats M."/>
            <person name="Valdes J.H."/>
            <person name="Van Kan J.A.L."/>
        </authorList>
    </citation>
    <scope>NUCLEOTIDE SEQUENCE [LARGE SCALE GENOMIC DNA]</scope>
    <source>
        <strain evidence="1 2">Bt9001</strain>
    </source>
</reference>
<name>A0A4Z1E4R7_9HELO</name>
<gene>
    <name evidence="1" type="ORF">BTUL_0348g00020</name>
</gene>